<dbReference type="Gene3D" id="2.40.128.720">
    <property type="match status" value="2"/>
</dbReference>
<dbReference type="InterPro" id="IPR026444">
    <property type="entry name" value="Secre_tail"/>
</dbReference>
<feature type="signal peptide" evidence="1">
    <location>
        <begin position="1"/>
        <end position="20"/>
    </location>
</feature>
<reference evidence="3 4" key="1">
    <citation type="journal article" date="2015" name="Int. J. Syst. Evol. Microbiol.">
        <title>Carboxylicivirga linearis sp. nov., isolated from a sea cucumber culture pond.</title>
        <authorList>
            <person name="Wang F.Q."/>
            <person name="Zhou Y.X."/>
            <person name="Lin X.Z."/>
            <person name="Chen G.J."/>
            <person name="Du Z.J."/>
        </authorList>
    </citation>
    <scope>NUCLEOTIDE SEQUENCE [LARGE SCALE GENOMIC DNA]</scope>
    <source>
        <strain evidence="3 4">FB218</strain>
    </source>
</reference>
<sequence length="428" mass="51181">MRIVLVIVTAFIARMVCVDAQNLKQTRLYEDNNFQVSENITYQLDSVYSYTTSDNYWSLYSKINYSYKDSFLLNAFTKIYNELNWLNKKQEIYSYSEDNSNWSKEELNWNEDANEWKQIRKREFSVNEESGKIDILYSEKDTDEKWNSIWQQSQFYNQSGKLLSYQTIKWNSENSKWESYWDYNCYYDDNNKLLQTTHKSYNEETQTWGDEWECINDYESEKLISEQIIDWSNENDEWNSLQMIDLSYPDENTVIKIKKNWSNEVEDWLYSSRTTELYDNEEKLSESQTDYWDNNTQTWVSQRYDIYSYNDAGIKIGQETAYWNSSISSWNNYLKKEYYYSQLLYPEDDPIDGSELLIYPNPAESEIYLKFTGTAKSLNVYTIQGKKVLQLNNPLMGQSVNVDRLKNGVYIAVISYESGEAKCKFVKK</sequence>
<dbReference type="RefSeq" id="WP_212218740.1">
    <property type="nucleotide sequence ID" value="NZ_JAGUCO010000025.1"/>
</dbReference>
<dbReference type="EMBL" id="JAGUCO010000025">
    <property type="protein sequence ID" value="MBS2100593.1"/>
    <property type="molecule type" value="Genomic_DNA"/>
</dbReference>
<dbReference type="Proteomes" id="UP000708576">
    <property type="component" value="Unassembled WGS sequence"/>
</dbReference>
<evidence type="ECO:0000259" key="2">
    <source>
        <dbReference type="Pfam" id="PF18962"/>
    </source>
</evidence>
<feature type="domain" description="Secretion system C-terminal sorting" evidence="2">
    <location>
        <begin position="358"/>
        <end position="424"/>
    </location>
</feature>
<keyword evidence="1" id="KW-0732">Signal</keyword>
<feature type="chain" id="PRO_5046112595" evidence="1">
    <location>
        <begin position="21"/>
        <end position="428"/>
    </location>
</feature>
<keyword evidence="4" id="KW-1185">Reference proteome</keyword>
<dbReference type="Pfam" id="PF18962">
    <property type="entry name" value="Por_Secre_tail"/>
    <property type="match status" value="1"/>
</dbReference>
<evidence type="ECO:0000256" key="1">
    <source>
        <dbReference type="SAM" id="SignalP"/>
    </source>
</evidence>
<comment type="caution">
    <text evidence="3">The sequence shown here is derived from an EMBL/GenBank/DDBJ whole genome shotgun (WGS) entry which is preliminary data.</text>
</comment>
<dbReference type="NCBIfam" id="TIGR04183">
    <property type="entry name" value="Por_Secre_tail"/>
    <property type="match status" value="1"/>
</dbReference>
<protein>
    <submittedName>
        <fullName evidence="3">T9SS type A sorting domain-containing protein</fullName>
    </submittedName>
</protein>
<gene>
    <name evidence="3" type="ORF">KEM10_20070</name>
</gene>
<organism evidence="3 4">
    <name type="scientific">Carboxylicivirga linearis</name>
    <dbReference type="NCBI Taxonomy" id="1628157"/>
    <lineage>
        <taxon>Bacteria</taxon>
        <taxon>Pseudomonadati</taxon>
        <taxon>Bacteroidota</taxon>
        <taxon>Bacteroidia</taxon>
        <taxon>Marinilabiliales</taxon>
        <taxon>Marinilabiliaceae</taxon>
        <taxon>Carboxylicivirga</taxon>
    </lineage>
</organism>
<name>A0ABS5K0C4_9BACT</name>
<evidence type="ECO:0000313" key="3">
    <source>
        <dbReference type="EMBL" id="MBS2100593.1"/>
    </source>
</evidence>
<accession>A0ABS5K0C4</accession>
<evidence type="ECO:0000313" key="4">
    <source>
        <dbReference type="Proteomes" id="UP000708576"/>
    </source>
</evidence>
<proteinExistence type="predicted"/>